<dbReference type="InterPro" id="IPR003337">
    <property type="entry name" value="Trehalose_PPase"/>
</dbReference>
<dbReference type="InterPro" id="IPR006379">
    <property type="entry name" value="HAD-SF_hydro_IIB"/>
</dbReference>
<comment type="pathway">
    <text evidence="1 4">Glycan biosynthesis; trehalose biosynthesis.</text>
</comment>
<dbReference type="Gene3D" id="3.40.50.1000">
    <property type="entry name" value="HAD superfamily/HAD-like"/>
    <property type="match status" value="1"/>
</dbReference>
<comment type="catalytic activity">
    <reaction evidence="4">
        <text>alpha,alpha-trehalose 6-phosphate + H2O = alpha,alpha-trehalose + phosphate</text>
        <dbReference type="Rhea" id="RHEA:23420"/>
        <dbReference type="ChEBI" id="CHEBI:15377"/>
        <dbReference type="ChEBI" id="CHEBI:16551"/>
        <dbReference type="ChEBI" id="CHEBI:43474"/>
        <dbReference type="ChEBI" id="CHEBI:58429"/>
        <dbReference type="EC" id="3.1.3.12"/>
    </reaction>
</comment>
<dbReference type="NCBIfam" id="TIGR00685">
    <property type="entry name" value="T6PP"/>
    <property type="match status" value="1"/>
</dbReference>
<dbReference type="InterPro" id="IPR023214">
    <property type="entry name" value="HAD_sf"/>
</dbReference>
<dbReference type="PANTHER" id="PTHR43768:SF3">
    <property type="entry name" value="TREHALOSE 6-PHOSPHATE PHOSPHATASE"/>
    <property type="match status" value="1"/>
</dbReference>
<proteinExistence type="inferred from homology"/>
<reference evidence="5 6" key="1">
    <citation type="submission" date="2021-08" db="EMBL/GenBank/DDBJ databases">
        <title>Comparative Genomics Analysis of the Genus Qipengyuania Reveals Extensive Genetic Diversity and Metabolic Versatility, Including the Description of Fifteen Novel Species.</title>
        <authorList>
            <person name="Liu Y."/>
        </authorList>
    </citation>
    <scope>NUCLEOTIDE SEQUENCE [LARGE SCALE GENOMIC DNA]</scope>
    <source>
        <strain evidence="5 6">1XM2-8</strain>
    </source>
</reference>
<dbReference type="EC" id="3.1.3.12" evidence="4"/>
<dbReference type="RefSeq" id="WP_221423418.1">
    <property type="nucleotide sequence ID" value="NZ_CP081297.1"/>
</dbReference>
<dbReference type="Pfam" id="PF02358">
    <property type="entry name" value="Trehalose_PPase"/>
    <property type="match status" value="1"/>
</dbReference>
<accession>A0ABX8ZJL8</accession>
<organism evidence="5 6">
    <name type="scientific">Qipengyuania psychrotolerans</name>
    <dbReference type="NCBI Taxonomy" id="2867238"/>
    <lineage>
        <taxon>Bacteria</taxon>
        <taxon>Pseudomonadati</taxon>
        <taxon>Pseudomonadota</taxon>
        <taxon>Alphaproteobacteria</taxon>
        <taxon>Sphingomonadales</taxon>
        <taxon>Erythrobacteraceae</taxon>
        <taxon>Qipengyuania</taxon>
    </lineage>
</organism>
<name>A0ABX8ZJL8_9SPHN</name>
<keyword evidence="6" id="KW-1185">Reference proteome</keyword>
<comment type="similarity">
    <text evidence="2 4">Belongs to the trehalose phosphatase family.</text>
</comment>
<protein>
    <recommendedName>
        <fullName evidence="4">Trehalose 6-phosphate phosphatase</fullName>
        <ecNumber evidence="4">3.1.3.12</ecNumber>
    </recommendedName>
</protein>
<evidence type="ECO:0000256" key="2">
    <source>
        <dbReference type="ARBA" id="ARBA00008770"/>
    </source>
</evidence>
<keyword evidence="4" id="KW-0479">Metal-binding</keyword>
<dbReference type="InterPro" id="IPR036412">
    <property type="entry name" value="HAD-like_sf"/>
</dbReference>
<dbReference type="PANTHER" id="PTHR43768">
    <property type="entry name" value="TREHALOSE 6-PHOSPHATE PHOSPHATASE"/>
    <property type="match status" value="1"/>
</dbReference>
<evidence type="ECO:0000256" key="3">
    <source>
        <dbReference type="ARBA" id="ARBA00022801"/>
    </source>
</evidence>
<evidence type="ECO:0000256" key="4">
    <source>
        <dbReference type="RuleBase" id="RU361117"/>
    </source>
</evidence>
<dbReference type="InterPro" id="IPR044651">
    <property type="entry name" value="OTSB-like"/>
</dbReference>
<dbReference type="Gene3D" id="3.30.70.1020">
    <property type="entry name" value="Trehalose-6-phosphate phosphatase related protein, domain 2"/>
    <property type="match status" value="1"/>
</dbReference>
<comment type="cofactor">
    <cofactor evidence="4">
        <name>Mg(2+)</name>
        <dbReference type="ChEBI" id="CHEBI:18420"/>
    </cofactor>
</comment>
<comment type="function">
    <text evidence="4">Removes the phosphate from trehalose 6-phosphate to produce free trehalose.</text>
</comment>
<dbReference type="SUPFAM" id="SSF56784">
    <property type="entry name" value="HAD-like"/>
    <property type="match status" value="1"/>
</dbReference>
<evidence type="ECO:0000256" key="1">
    <source>
        <dbReference type="ARBA" id="ARBA00005199"/>
    </source>
</evidence>
<dbReference type="NCBIfam" id="TIGR01484">
    <property type="entry name" value="HAD-SF-IIB"/>
    <property type="match status" value="1"/>
</dbReference>
<keyword evidence="3 4" id="KW-0378">Hydrolase</keyword>
<keyword evidence="4" id="KW-0460">Magnesium</keyword>
<dbReference type="EMBL" id="CP081297">
    <property type="protein sequence ID" value="QZD87884.1"/>
    <property type="molecule type" value="Genomic_DNA"/>
</dbReference>
<gene>
    <name evidence="5" type="primary">otsB</name>
    <name evidence="5" type="ORF">K3166_04115</name>
</gene>
<evidence type="ECO:0000313" key="5">
    <source>
        <dbReference type="EMBL" id="QZD87884.1"/>
    </source>
</evidence>
<dbReference type="Proteomes" id="UP000824280">
    <property type="component" value="Chromosome"/>
</dbReference>
<dbReference type="GO" id="GO:0004805">
    <property type="term" value="F:trehalose-phosphatase activity"/>
    <property type="evidence" value="ECO:0007669"/>
    <property type="project" value="UniProtKB-EC"/>
</dbReference>
<evidence type="ECO:0000313" key="6">
    <source>
        <dbReference type="Proteomes" id="UP000824280"/>
    </source>
</evidence>
<sequence length="247" mass="26450">MASQHPLPSPPPFADLLSQERAAVFLDFDGTLVELAPEPDAIEVPGHLNLRLHELKARLEGRLALVSGRAIDDLTRHLGSCEIAMAGSHGLHTVRADGELAGRSPEALPGDAVEALRVFAQANELRYETKSHGGALHYRSDPSRKDQVDAFAAKVARQFSLEVKHGKCVAELVFPGTSKASAVQTFMSQPPFVGAVPIFLGDDVTDEDGMRAAIECGGFGIAVGERDSDSARYHLSGVAAVHEWLEL</sequence>